<proteinExistence type="predicted"/>
<dbReference type="EMBL" id="VSSQ01025197">
    <property type="protein sequence ID" value="MPM73179.1"/>
    <property type="molecule type" value="Genomic_DNA"/>
</dbReference>
<reference evidence="2" key="1">
    <citation type="submission" date="2019-08" db="EMBL/GenBank/DDBJ databases">
        <authorList>
            <person name="Kucharzyk K."/>
            <person name="Murdoch R.W."/>
            <person name="Higgins S."/>
            <person name="Loffler F."/>
        </authorList>
    </citation>
    <scope>NUCLEOTIDE SEQUENCE</scope>
</reference>
<evidence type="ECO:0000313" key="2">
    <source>
        <dbReference type="EMBL" id="MPM73179.1"/>
    </source>
</evidence>
<name>A0A645C6A8_9ZZZZ</name>
<feature type="compositionally biased region" description="Basic and acidic residues" evidence="1">
    <location>
        <begin position="64"/>
        <end position="76"/>
    </location>
</feature>
<protein>
    <submittedName>
        <fullName evidence="2">Uncharacterized protein</fullName>
    </submittedName>
</protein>
<accession>A0A645C6A8</accession>
<dbReference type="AlphaFoldDB" id="A0A645C6A8"/>
<organism evidence="2">
    <name type="scientific">bioreactor metagenome</name>
    <dbReference type="NCBI Taxonomy" id="1076179"/>
    <lineage>
        <taxon>unclassified sequences</taxon>
        <taxon>metagenomes</taxon>
        <taxon>ecological metagenomes</taxon>
    </lineage>
</organism>
<gene>
    <name evidence="2" type="ORF">SDC9_120155</name>
</gene>
<evidence type="ECO:0000256" key="1">
    <source>
        <dbReference type="SAM" id="MobiDB-lite"/>
    </source>
</evidence>
<comment type="caution">
    <text evidence="2">The sequence shown here is derived from an EMBL/GenBank/DDBJ whole genome shotgun (WGS) entry which is preliminary data.</text>
</comment>
<feature type="region of interest" description="Disordered" evidence="1">
    <location>
        <begin position="55"/>
        <end position="76"/>
    </location>
</feature>
<sequence>MKGRLFDGMGQLPEEWVADVRDEQADGVRPLCPQRACLGIDTEAERLGRLMDRSFRGRRGPAGVREDTGCGGDGHARSACDIADGDRLAR</sequence>